<name>A0A0A9YTV2_LYGHE</name>
<reference evidence="1" key="1">
    <citation type="journal article" date="2014" name="PLoS ONE">
        <title>Transcriptome-Based Identification of ABC Transporters in the Western Tarnished Plant Bug Lygus hesperus.</title>
        <authorList>
            <person name="Hull J.J."/>
            <person name="Chaney K."/>
            <person name="Geib S.M."/>
            <person name="Fabrick J.A."/>
            <person name="Brent C.S."/>
            <person name="Walsh D."/>
            <person name="Lavine L.C."/>
        </authorList>
    </citation>
    <scope>NUCLEOTIDE SEQUENCE</scope>
</reference>
<protein>
    <submittedName>
        <fullName evidence="1">Uncharacterized protein C11orf70</fullName>
    </submittedName>
</protein>
<gene>
    <name evidence="1" type="ORF">CM83_29421</name>
</gene>
<feature type="non-terminal residue" evidence="1">
    <location>
        <position position="1"/>
    </location>
</feature>
<reference evidence="1" key="2">
    <citation type="submission" date="2014-07" db="EMBL/GenBank/DDBJ databases">
        <authorList>
            <person name="Hull J."/>
        </authorList>
    </citation>
    <scope>NUCLEOTIDE SEQUENCE</scope>
</reference>
<feature type="non-terminal residue" evidence="1">
    <location>
        <position position="103"/>
    </location>
</feature>
<accession>A0A0A9YTV2</accession>
<dbReference type="EMBL" id="GBHO01010599">
    <property type="protein sequence ID" value="JAG33005.1"/>
    <property type="molecule type" value="Transcribed_RNA"/>
</dbReference>
<organism evidence="1">
    <name type="scientific">Lygus hesperus</name>
    <name type="common">Western plant bug</name>
    <dbReference type="NCBI Taxonomy" id="30085"/>
    <lineage>
        <taxon>Eukaryota</taxon>
        <taxon>Metazoa</taxon>
        <taxon>Ecdysozoa</taxon>
        <taxon>Arthropoda</taxon>
        <taxon>Hexapoda</taxon>
        <taxon>Insecta</taxon>
        <taxon>Pterygota</taxon>
        <taxon>Neoptera</taxon>
        <taxon>Paraneoptera</taxon>
        <taxon>Hemiptera</taxon>
        <taxon>Heteroptera</taxon>
        <taxon>Panheteroptera</taxon>
        <taxon>Cimicomorpha</taxon>
        <taxon>Miridae</taxon>
        <taxon>Mirini</taxon>
        <taxon>Lygus</taxon>
    </lineage>
</organism>
<dbReference type="AlphaFoldDB" id="A0A0A9YTV2"/>
<proteinExistence type="predicted"/>
<evidence type="ECO:0000313" key="1">
    <source>
        <dbReference type="EMBL" id="JAG33005.1"/>
    </source>
</evidence>
<sequence length="103" mass="11594">RIRCSHHSGVSISIPASSQLSGKEMPIFEELRDPERMSSSTYFSSRLDNDCNPFWPKIDLGRVRTLNDDMKKQSIITMDTKKEPQDCVRVSSASSKLGVSFVV</sequence>